<dbReference type="SUPFAM" id="SSF55464">
    <property type="entry name" value="Origin of replication-binding domain, RBD-like"/>
    <property type="match status" value="1"/>
</dbReference>
<keyword evidence="3" id="KW-1185">Reference proteome</keyword>
<evidence type="ECO:0000313" key="3">
    <source>
        <dbReference type="Proteomes" id="UP001500393"/>
    </source>
</evidence>
<dbReference type="RefSeq" id="WP_425554455.1">
    <property type="nucleotide sequence ID" value="NZ_BAAAOS010000020.1"/>
</dbReference>
<feature type="domain" description="TrwC relaxase" evidence="1">
    <location>
        <begin position="9"/>
        <end position="93"/>
    </location>
</feature>
<evidence type="ECO:0000313" key="2">
    <source>
        <dbReference type="EMBL" id="GAA1580262.1"/>
    </source>
</evidence>
<gene>
    <name evidence="2" type="ORF">GCM10009789_37590</name>
</gene>
<proteinExistence type="predicted"/>
<dbReference type="Proteomes" id="UP001500393">
    <property type="component" value="Unassembled WGS sequence"/>
</dbReference>
<dbReference type="InterPro" id="IPR014862">
    <property type="entry name" value="TrwC"/>
</dbReference>
<dbReference type="Pfam" id="PF08751">
    <property type="entry name" value="TrwC"/>
    <property type="match status" value="1"/>
</dbReference>
<evidence type="ECO:0000259" key="1">
    <source>
        <dbReference type="Pfam" id="PF08751"/>
    </source>
</evidence>
<accession>A0ABP4PH37</accession>
<name>A0ABP4PH37_9ACTN</name>
<reference evidence="3" key="1">
    <citation type="journal article" date="2019" name="Int. J. Syst. Evol. Microbiol.">
        <title>The Global Catalogue of Microorganisms (GCM) 10K type strain sequencing project: providing services to taxonomists for standard genome sequencing and annotation.</title>
        <authorList>
            <consortium name="The Broad Institute Genomics Platform"/>
            <consortium name="The Broad Institute Genome Sequencing Center for Infectious Disease"/>
            <person name="Wu L."/>
            <person name="Ma J."/>
        </authorList>
    </citation>
    <scope>NUCLEOTIDE SEQUENCE [LARGE SCALE GENOMIC DNA]</scope>
    <source>
        <strain evidence="3">JCM 14969</strain>
    </source>
</reference>
<organism evidence="2 3">
    <name type="scientific">Kribbella sancticallisti</name>
    <dbReference type="NCBI Taxonomy" id="460087"/>
    <lineage>
        <taxon>Bacteria</taxon>
        <taxon>Bacillati</taxon>
        <taxon>Actinomycetota</taxon>
        <taxon>Actinomycetes</taxon>
        <taxon>Propionibacteriales</taxon>
        <taxon>Kribbellaceae</taxon>
        <taxon>Kribbella</taxon>
    </lineage>
</organism>
<protein>
    <recommendedName>
        <fullName evidence="1">TrwC relaxase domain-containing protein</fullName>
    </recommendedName>
</protein>
<sequence>MLSIHRLSAGDGYQYLLRHIASGDVDRRLATPLTAYYTKSGYPPGRWMGRGLGDVGGGRLLPGSEVTEVQMAALFGRAEDPLTGKTLGRRVSSFQRT</sequence>
<comment type="caution">
    <text evidence="2">The sequence shown here is derived from an EMBL/GenBank/DDBJ whole genome shotgun (WGS) entry which is preliminary data.</text>
</comment>
<dbReference type="EMBL" id="BAAAOS010000020">
    <property type="protein sequence ID" value="GAA1580262.1"/>
    <property type="molecule type" value="Genomic_DNA"/>
</dbReference>